<reference evidence="2 3" key="1">
    <citation type="submission" date="2016-09" db="EMBL/GenBank/DDBJ databases">
        <authorList>
            <person name="Capua I."/>
            <person name="De Benedictis P."/>
            <person name="Joannis T."/>
            <person name="Lombin L.H."/>
            <person name="Cattoli G."/>
        </authorList>
    </citation>
    <scope>NUCLEOTIDE SEQUENCE [LARGE SCALE GENOMIC DNA]</scope>
    <source>
        <strain evidence="2 3">NIO-1002</strain>
    </source>
</reference>
<dbReference type="EMBL" id="FMYG01000003">
    <property type="protein sequence ID" value="SDC04488.1"/>
    <property type="molecule type" value="Genomic_DNA"/>
</dbReference>
<evidence type="ECO:0000256" key="1">
    <source>
        <dbReference type="SAM" id="Phobius"/>
    </source>
</evidence>
<evidence type="ECO:0008006" key="4">
    <source>
        <dbReference type="Google" id="ProtNLM"/>
    </source>
</evidence>
<gene>
    <name evidence="2" type="ORF">SAMN05216418_1480</name>
</gene>
<dbReference type="AlphaFoldDB" id="A0A1G6IDF3"/>
<dbReference type="RefSeq" id="WP_058231723.1">
    <property type="nucleotide sequence ID" value="NZ_FMYG01000003.1"/>
</dbReference>
<feature type="transmembrane region" description="Helical" evidence="1">
    <location>
        <begin position="84"/>
        <end position="110"/>
    </location>
</feature>
<proteinExistence type="predicted"/>
<dbReference type="OrthoDB" id="5020806at2"/>
<keyword evidence="1" id="KW-0472">Membrane</keyword>
<evidence type="ECO:0000313" key="3">
    <source>
        <dbReference type="Proteomes" id="UP000183203"/>
    </source>
</evidence>
<evidence type="ECO:0000313" key="2">
    <source>
        <dbReference type="EMBL" id="SDC04488.1"/>
    </source>
</evidence>
<dbReference type="Proteomes" id="UP000183203">
    <property type="component" value="Unassembled WGS sequence"/>
</dbReference>
<keyword evidence="1" id="KW-1133">Transmembrane helix</keyword>
<keyword evidence="1" id="KW-0812">Transmembrane</keyword>
<organism evidence="2 3">
    <name type="scientific">Microbacterium enclense</name>
    <dbReference type="NCBI Taxonomy" id="993073"/>
    <lineage>
        <taxon>Bacteria</taxon>
        <taxon>Bacillati</taxon>
        <taxon>Actinomycetota</taxon>
        <taxon>Actinomycetes</taxon>
        <taxon>Micrococcales</taxon>
        <taxon>Microbacteriaceae</taxon>
        <taxon>Microbacterium</taxon>
    </lineage>
</organism>
<sequence>MTRFSSALARRPRGVYIATGVGTALTAIIGLALFLPLVGFLAATTASTAGLVPFPVAAVTGVTLLGIVLVVGALLLAVTRRRPWLSWTLAVIAVLVALAVTVFPLVAVAVGSADRASDIVPLITDLWRRVTGG</sequence>
<accession>A0A1G6IDF3</accession>
<protein>
    <recommendedName>
        <fullName evidence="4">MFS transporter permease</fullName>
    </recommendedName>
</protein>
<feature type="transmembrane region" description="Helical" evidence="1">
    <location>
        <begin position="54"/>
        <end position="77"/>
    </location>
</feature>
<name>A0A1G6IDF3_9MICO</name>
<feature type="transmembrane region" description="Helical" evidence="1">
    <location>
        <begin position="15"/>
        <end position="42"/>
    </location>
</feature>